<evidence type="ECO:0000313" key="3">
    <source>
        <dbReference type="Proteomes" id="UP000636709"/>
    </source>
</evidence>
<evidence type="ECO:0000256" key="1">
    <source>
        <dbReference type="SAM" id="MobiDB-lite"/>
    </source>
</evidence>
<keyword evidence="3" id="KW-1185">Reference proteome</keyword>
<protein>
    <submittedName>
        <fullName evidence="2">Uncharacterized protein</fullName>
    </submittedName>
</protein>
<feature type="compositionally biased region" description="Basic residues" evidence="1">
    <location>
        <begin position="86"/>
        <end position="97"/>
    </location>
</feature>
<accession>A0A835ERC0</accession>
<feature type="region of interest" description="Disordered" evidence="1">
    <location>
        <begin position="44"/>
        <end position="169"/>
    </location>
</feature>
<name>A0A835ERC0_9POAL</name>
<proteinExistence type="predicted"/>
<organism evidence="2 3">
    <name type="scientific">Digitaria exilis</name>
    <dbReference type="NCBI Taxonomy" id="1010633"/>
    <lineage>
        <taxon>Eukaryota</taxon>
        <taxon>Viridiplantae</taxon>
        <taxon>Streptophyta</taxon>
        <taxon>Embryophyta</taxon>
        <taxon>Tracheophyta</taxon>
        <taxon>Spermatophyta</taxon>
        <taxon>Magnoliopsida</taxon>
        <taxon>Liliopsida</taxon>
        <taxon>Poales</taxon>
        <taxon>Poaceae</taxon>
        <taxon>PACMAD clade</taxon>
        <taxon>Panicoideae</taxon>
        <taxon>Panicodae</taxon>
        <taxon>Paniceae</taxon>
        <taxon>Anthephorinae</taxon>
        <taxon>Digitaria</taxon>
    </lineage>
</organism>
<dbReference type="AlphaFoldDB" id="A0A835ERC0"/>
<evidence type="ECO:0000313" key="2">
    <source>
        <dbReference type="EMBL" id="KAF8701776.1"/>
    </source>
</evidence>
<feature type="compositionally biased region" description="Polar residues" evidence="1">
    <location>
        <begin position="51"/>
        <end position="60"/>
    </location>
</feature>
<gene>
    <name evidence="2" type="ORF">HU200_033094</name>
</gene>
<sequence>MLRRGRGMGLTVCPTWAFSDGGPGALQISTGRFSEPVFQLQRCPASRPAFSRTSVGSSKSPGPRPLPQTSSYMPSLLHPPRDGPPSRRHRLPHHQRRSSSASGPRRAALATATSLSPSPPLPPHDLHHHHRRAAEAAATKPSSPSRPAAAAVPHHPQLHHQQQNTVAAAGAGEQVGAATSEMIWRNLAEQMAMTLTWDPSSLITVLSGRILELSPIKD</sequence>
<feature type="compositionally biased region" description="Low complexity" evidence="1">
    <location>
        <begin position="98"/>
        <end position="116"/>
    </location>
</feature>
<dbReference type="EMBL" id="JACEFO010001795">
    <property type="protein sequence ID" value="KAF8701776.1"/>
    <property type="molecule type" value="Genomic_DNA"/>
</dbReference>
<comment type="caution">
    <text evidence="2">The sequence shown here is derived from an EMBL/GenBank/DDBJ whole genome shotgun (WGS) entry which is preliminary data.</text>
</comment>
<dbReference type="Proteomes" id="UP000636709">
    <property type="component" value="Unassembled WGS sequence"/>
</dbReference>
<reference evidence="2" key="1">
    <citation type="submission" date="2020-07" db="EMBL/GenBank/DDBJ databases">
        <title>Genome sequence and genetic diversity analysis of an under-domesticated orphan crop, white fonio (Digitaria exilis).</title>
        <authorList>
            <person name="Bennetzen J.L."/>
            <person name="Chen S."/>
            <person name="Ma X."/>
            <person name="Wang X."/>
            <person name="Yssel A.E.J."/>
            <person name="Chaluvadi S.R."/>
            <person name="Johnson M."/>
            <person name="Gangashetty P."/>
            <person name="Hamidou F."/>
            <person name="Sanogo M.D."/>
            <person name="Zwaenepoel A."/>
            <person name="Wallace J."/>
            <person name="Van De Peer Y."/>
            <person name="Van Deynze A."/>
        </authorList>
    </citation>
    <scope>NUCLEOTIDE SEQUENCE</scope>
    <source>
        <tissue evidence="2">Leaves</tissue>
    </source>
</reference>
<dbReference type="OrthoDB" id="406631at2759"/>
<feature type="compositionally biased region" description="Low complexity" evidence="1">
    <location>
        <begin position="135"/>
        <end position="169"/>
    </location>
</feature>